<dbReference type="GO" id="GO:0005615">
    <property type="term" value="C:extracellular space"/>
    <property type="evidence" value="ECO:0007669"/>
    <property type="project" value="InterPro"/>
</dbReference>
<dbReference type="InterPro" id="IPR000215">
    <property type="entry name" value="Serpin_fam"/>
</dbReference>
<feature type="signal peptide" evidence="5">
    <location>
        <begin position="1"/>
        <end position="16"/>
    </location>
</feature>
<evidence type="ECO:0000256" key="3">
    <source>
        <dbReference type="ARBA" id="ARBA00022900"/>
    </source>
</evidence>
<keyword evidence="2" id="KW-0646">Protease inhibitor</keyword>
<accession>B0WT51</accession>
<dbReference type="VEuPathDB" id="VectorBase:CQUJHB014132"/>
<dbReference type="VEuPathDB" id="VectorBase:CPIJ010576"/>
<feature type="chain" id="PRO_5011408688" evidence="5">
    <location>
        <begin position="17"/>
        <end position="387"/>
    </location>
</feature>
<dbReference type="CDD" id="cd19599">
    <property type="entry name" value="serpin18-like_insects"/>
    <property type="match status" value="1"/>
</dbReference>
<evidence type="ECO:0000256" key="2">
    <source>
        <dbReference type="ARBA" id="ARBA00022690"/>
    </source>
</evidence>
<comment type="similarity">
    <text evidence="1 4">Belongs to the serpin family.</text>
</comment>
<dbReference type="SUPFAM" id="SSF56574">
    <property type="entry name" value="Serpins"/>
    <property type="match status" value="1"/>
</dbReference>
<dbReference type="OMA" id="HYSSHVE"/>
<reference evidence="7" key="1">
    <citation type="submission" date="2007-03" db="EMBL/GenBank/DDBJ databases">
        <title>Annotation of Culex pipiens quinquefasciatus.</title>
        <authorList>
            <consortium name="The Broad Institute Genome Sequencing Platform"/>
            <person name="Atkinson P.W."/>
            <person name="Hemingway J."/>
            <person name="Christensen B.M."/>
            <person name="Higgs S."/>
            <person name="Kodira C."/>
            <person name="Hannick L."/>
            <person name="Megy K."/>
            <person name="O'Leary S."/>
            <person name="Pearson M."/>
            <person name="Haas B.J."/>
            <person name="Mauceli E."/>
            <person name="Wortman J.R."/>
            <person name="Lee N.H."/>
            <person name="Guigo R."/>
            <person name="Stanke M."/>
            <person name="Alvarado L."/>
            <person name="Amedeo P."/>
            <person name="Antoine C.H."/>
            <person name="Arensburger P."/>
            <person name="Bidwell S.L."/>
            <person name="Crawford M."/>
            <person name="Camaro F."/>
            <person name="Devon K."/>
            <person name="Engels R."/>
            <person name="Hammond M."/>
            <person name="Howarth C."/>
            <person name="Koehrsen M."/>
            <person name="Lawson D."/>
            <person name="Montgomery P."/>
            <person name="Nene V."/>
            <person name="Nusbaum C."/>
            <person name="Puiu D."/>
            <person name="Romero-Severson J."/>
            <person name="Severson D.W."/>
            <person name="Shumway M."/>
            <person name="Sisk P."/>
            <person name="Stolte C."/>
            <person name="Zeng Q."/>
            <person name="Eisenstadt E."/>
            <person name="Fraser-Liggett C."/>
            <person name="Strausberg R."/>
            <person name="Galagan J."/>
            <person name="Birren B."/>
            <person name="Collins F.H."/>
        </authorList>
    </citation>
    <scope>NUCLEOTIDE SEQUENCE [LARGE SCALE GENOMIC DNA]</scope>
    <source>
        <strain evidence="7">JHB</strain>
    </source>
</reference>
<dbReference type="EnsemblMetazoa" id="CPIJ010576-RA">
    <property type="protein sequence ID" value="CPIJ010576-PA"/>
    <property type="gene ID" value="CPIJ010576"/>
</dbReference>
<dbReference type="Gene3D" id="3.30.497.10">
    <property type="entry name" value="Antithrombin, subunit I, domain 2"/>
    <property type="match status" value="1"/>
</dbReference>
<dbReference type="KEGG" id="cqu:CpipJ_CPIJ010576"/>
<evidence type="ECO:0000313" key="9">
    <source>
        <dbReference type="Proteomes" id="UP000002320"/>
    </source>
</evidence>
<dbReference type="OrthoDB" id="7758180at2759"/>
<dbReference type="Proteomes" id="UP000002320">
    <property type="component" value="Unassembled WGS sequence"/>
</dbReference>
<evidence type="ECO:0000259" key="6">
    <source>
        <dbReference type="SMART" id="SM00093"/>
    </source>
</evidence>
<evidence type="ECO:0000313" key="7">
    <source>
        <dbReference type="EMBL" id="EDS34194.1"/>
    </source>
</evidence>
<keyword evidence="9" id="KW-1185">Reference proteome</keyword>
<protein>
    <submittedName>
        <fullName evidence="7">Endopin-1</fullName>
    </submittedName>
</protein>
<gene>
    <name evidence="8" type="primary">6042814</name>
    <name evidence="7" type="ORF">CpipJ_CPIJ010576</name>
</gene>
<dbReference type="EMBL" id="DS232080">
    <property type="protein sequence ID" value="EDS34194.1"/>
    <property type="molecule type" value="Genomic_DNA"/>
</dbReference>
<dbReference type="InterPro" id="IPR036186">
    <property type="entry name" value="Serpin_sf"/>
</dbReference>
<keyword evidence="5" id="KW-0732">Signal</keyword>
<evidence type="ECO:0000313" key="8">
    <source>
        <dbReference type="EnsemblMetazoa" id="CPIJ010576-PA"/>
    </source>
</evidence>
<dbReference type="SMART" id="SM00093">
    <property type="entry name" value="SERPIN"/>
    <property type="match status" value="1"/>
</dbReference>
<sequence length="387" mass="43441">MLTFAFILLLFGTSQARGKSDESYGWDFVQRQSTNFSLNFYRHSFNPDENAIQSPVSVQATLSLLYHVASNSTAADMQAILGLPAAKKKPIPSLVEFLNSTGGSDSVLRMVAKVYHSPEDLNTKFLPLLQDSYKVEVEEADFKQKQKVVDSVNRWVNSSTNGLIPDLITASDLKDNDRLILLNAITLDAKWEHPFPKSSARKTFHFVDGDHDVDIMSMDEEVSCGNLGDLNLLELPYESETDLSMLFVMPKNGSLQDLVNQLTLEFYERLNSALKLEYGTVEIPKFSIQSKVKAKDVLQSMGLGSAFEVKAFKVFARKPAQLSELRQKAVINVFETGTTAAAVTEGQLAFHTIPLELFIGNRPFIYLIRRTSTKEIFFIGHYSHYKQ</sequence>
<dbReference type="Pfam" id="PF00079">
    <property type="entry name" value="Serpin"/>
    <property type="match status" value="1"/>
</dbReference>
<name>B0WT51_CULQU</name>
<reference evidence="8" key="2">
    <citation type="submission" date="2021-02" db="UniProtKB">
        <authorList>
            <consortium name="EnsemblMetazoa"/>
        </authorList>
    </citation>
    <scope>IDENTIFICATION</scope>
    <source>
        <strain evidence="8">JHB</strain>
    </source>
</reference>
<dbReference type="InParanoid" id="B0WT51"/>
<dbReference type="PANTHER" id="PTHR11461:SF211">
    <property type="entry name" value="GH10112P-RELATED"/>
    <property type="match status" value="1"/>
</dbReference>
<dbReference type="GO" id="GO:0004867">
    <property type="term" value="F:serine-type endopeptidase inhibitor activity"/>
    <property type="evidence" value="ECO:0007669"/>
    <property type="project" value="UniProtKB-KW"/>
</dbReference>
<dbReference type="Gene3D" id="2.30.39.10">
    <property type="entry name" value="Alpha-1-antitrypsin, domain 1"/>
    <property type="match status" value="1"/>
</dbReference>
<dbReference type="InterPro" id="IPR042178">
    <property type="entry name" value="Serpin_sf_1"/>
</dbReference>
<evidence type="ECO:0000256" key="5">
    <source>
        <dbReference type="SAM" id="SignalP"/>
    </source>
</evidence>
<feature type="domain" description="Serpin" evidence="6">
    <location>
        <begin position="38"/>
        <end position="385"/>
    </location>
</feature>
<dbReference type="InterPro" id="IPR042185">
    <property type="entry name" value="Serpin_sf_2"/>
</dbReference>
<dbReference type="AlphaFoldDB" id="B0WT51"/>
<evidence type="ECO:0000256" key="4">
    <source>
        <dbReference type="RuleBase" id="RU000411"/>
    </source>
</evidence>
<evidence type="ECO:0000256" key="1">
    <source>
        <dbReference type="ARBA" id="ARBA00009500"/>
    </source>
</evidence>
<proteinExistence type="inferred from homology"/>
<organism>
    <name type="scientific">Culex quinquefasciatus</name>
    <name type="common">Southern house mosquito</name>
    <name type="synonym">Culex pungens</name>
    <dbReference type="NCBI Taxonomy" id="7176"/>
    <lineage>
        <taxon>Eukaryota</taxon>
        <taxon>Metazoa</taxon>
        <taxon>Ecdysozoa</taxon>
        <taxon>Arthropoda</taxon>
        <taxon>Hexapoda</taxon>
        <taxon>Insecta</taxon>
        <taxon>Pterygota</taxon>
        <taxon>Neoptera</taxon>
        <taxon>Endopterygota</taxon>
        <taxon>Diptera</taxon>
        <taxon>Nematocera</taxon>
        <taxon>Culicoidea</taxon>
        <taxon>Culicidae</taxon>
        <taxon>Culicinae</taxon>
        <taxon>Culicini</taxon>
        <taxon>Culex</taxon>
        <taxon>Culex</taxon>
    </lineage>
</organism>
<dbReference type="InterPro" id="IPR023796">
    <property type="entry name" value="Serpin_dom"/>
</dbReference>
<dbReference type="STRING" id="7176.B0WT51"/>
<dbReference type="eggNOG" id="KOG2392">
    <property type="taxonomic scope" value="Eukaryota"/>
</dbReference>
<keyword evidence="3" id="KW-0722">Serine protease inhibitor</keyword>
<dbReference type="HOGENOM" id="CLU_023330_0_1_1"/>
<dbReference type="PANTHER" id="PTHR11461">
    <property type="entry name" value="SERINE PROTEASE INHIBITOR, SERPIN"/>
    <property type="match status" value="1"/>
</dbReference>